<evidence type="ECO:0000256" key="1">
    <source>
        <dbReference type="SAM" id="MobiDB-lite"/>
    </source>
</evidence>
<dbReference type="InterPro" id="IPR040676">
    <property type="entry name" value="DUF5641"/>
</dbReference>
<evidence type="ECO:0000259" key="2">
    <source>
        <dbReference type="Pfam" id="PF18701"/>
    </source>
</evidence>
<gene>
    <name evidence="3" type="ORF">OUZ56_001126</name>
</gene>
<dbReference type="Pfam" id="PF18701">
    <property type="entry name" value="DUF5641"/>
    <property type="match status" value="1"/>
</dbReference>
<reference evidence="3 4" key="1">
    <citation type="journal article" date="2023" name="Nucleic Acids Res.">
        <title>The hologenome of Daphnia magna reveals possible DNA methylation and microbiome-mediated evolution of the host genome.</title>
        <authorList>
            <person name="Chaturvedi A."/>
            <person name="Li X."/>
            <person name="Dhandapani V."/>
            <person name="Marshall H."/>
            <person name="Kissane S."/>
            <person name="Cuenca-Cambronero M."/>
            <person name="Asole G."/>
            <person name="Calvet F."/>
            <person name="Ruiz-Romero M."/>
            <person name="Marangio P."/>
            <person name="Guigo R."/>
            <person name="Rago D."/>
            <person name="Mirbahai L."/>
            <person name="Eastwood N."/>
            <person name="Colbourne J.K."/>
            <person name="Zhou J."/>
            <person name="Mallon E."/>
            <person name="Orsini L."/>
        </authorList>
    </citation>
    <scope>NUCLEOTIDE SEQUENCE [LARGE SCALE GENOMIC DNA]</scope>
    <source>
        <strain evidence="3">LRV0_1</strain>
    </source>
</reference>
<feature type="domain" description="DUF5641" evidence="2">
    <location>
        <begin position="10"/>
        <end position="55"/>
    </location>
</feature>
<protein>
    <recommendedName>
        <fullName evidence="2">DUF5641 domain-containing protein</fullName>
    </recommendedName>
</protein>
<organism evidence="3 4">
    <name type="scientific">Daphnia magna</name>
    <dbReference type="NCBI Taxonomy" id="35525"/>
    <lineage>
        <taxon>Eukaryota</taxon>
        <taxon>Metazoa</taxon>
        <taxon>Ecdysozoa</taxon>
        <taxon>Arthropoda</taxon>
        <taxon>Crustacea</taxon>
        <taxon>Branchiopoda</taxon>
        <taxon>Diplostraca</taxon>
        <taxon>Cladocera</taxon>
        <taxon>Anomopoda</taxon>
        <taxon>Daphniidae</taxon>
        <taxon>Daphnia</taxon>
    </lineage>
</organism>
<comment type="caution">
    <text evidence="3">The sequence shown here is derived from an EMBL/GenBank/DDBJ whole genome shotgun (WGS) entry which is preliminary data.</text>
</comment>
<name>A0ABR0A1R6_9CRUS</name>
<evidence type="ECO:0000313" key="4">
    <source>
        <dbReference type="Proteomes" id="UP001234178"/>
    </source>
</evidence>
<feature type="region of interest" description="Disordered" evidence="1">
    <location>
        <begin position="87"/>
        <end position="130"/>
    </location>
</feature>
<evidence type="ECO:0000313" key="3">
    <source>
        <dbReference type="EMBL" id="KAK4019096.1"/>
    </source>
</evidence>
<accession>A0ABR0A1R6</accession>
<proteinExistence type="predicted"/>
<dbReference type="EMBL" id="JAOYFB010000036">
    <property type="protein sequence ID" value="KAK4019096.1"/>
    <property type="molecule type" value="Genomic_DNA"/>
</dbReference>
<sequence length="130" mass="13683">MVSRPTESRNPSTPRGVWPTGKVIQVVAGKDGIVRSAHIQTNGTERHRPVHQLLLIESVHVREGATNPVDRRAGDVGNSAVAKTVKFAESTEPDLATPEIGSGKSVTKGGATDDPTLQNNEPTGAHVAAH</sequence>
<keyword evidence="4" id="KW-1185">Reference proteome</keyword>
<dbReference type="Proteomes" id="UP001234178">
    <property type="component" value="Unassembled WGS sequence"/>
</dbReference>